<reference evidence="2 3" key="1">
    <citation type="submission" date="2023-08" db="EMBL/GenBank/DDBJ databases">
        <title>Achromobacter seleniivolatilans sp. nov., isolated from seleniferous soil.</title>
        <authorList>
            <person name="Zhang S."/>
            <person name="Li K."/>
            <person name="Peng J."/>
            <person name="Zhao Q."/>
            <person name="Wang H."/>
            <person name="Guo Y."/>
        </authorList>
    </citation>
    <scope>NUCLEOTIDE SEQUENCE [LARGE SCALE GENOMIC DNA]</scope>
    <source>
        <strain evidence="2 3">R39</strain>
    </source>
</reference>
<evidence type="ECO:0000313" key="3">
    <source>
        <dbReference type="Proteomes" id="UP001234798"/>
    </source>
</evidence>
<protein>
    <submittedName>
        <fullName evidence="2">Uncharacterized protein</fullName>
    </submittedName>
</protein>
<proteinExistence type="predicted"/>
<gene>
    <name evidence="2" type="ORF">RAS12_24595</name>
</gene>
<feature type="signal peptide" evidence="1">
    <location>
        <begin position="1"/>
        <end position="20"/>
    </location>
</feature>
<dbReference type="PROSITE" id="PS51257">
    <property type="entry name" value="PROKAR_LIPOPROTEIN"/>
    <property type="match status" value="1"/>
</dbReference>
<name>A0ABY9LYE0_9BURK</name>
<evidence type="ECO:0000256" key="1">
    <source>
        <dbReference type="SAM" id="SignalP"/>
    </source>
</evidence>
<accession>A0ABY9LYE0</accession>
<sequence length="148" mass="15361">MTVRASWFLSCLLLAGAAHAGSAPASIACESESGKVALKGVVPSPSSDELLVTLRYVNDTLEFTSDKTAAYVVADFPKSVFTLIAPDEGLPLTLYAIPSSVAVKKNADGEVAGTFQAKLLAPRPGGKKPGGNSNPLQAVLNCNYTYSI</sequence>
<keyword evidence="3" id="KW-1185">Reference proteome</keyword>
<evidence type="ECO:0000313" key="2">
    <source>
        <dbReference type="EMBL" id="WMD19762.1"/>
    </source>
</evidence>
<feature type="chain" id="PRO_5046644879" evidence="1">
    <location>
        <begin position="21"/>
        <end position="148"/>
    </location>
</feature>
<dbReference type="RefSeq" id="WP_306942283.1">
    <property type="nucleotide sequence ID" value="NZ_CP132976.1"/>
</dbReference>
<dbReference type="Proteomes" id="UP001234798">
    <property type="component" value="Chromosome"/>
</dbReference>
<dbReference type="EMBL" id="CP132976">
    <property type="protein sequence ID" value="WMD19762.1"/>
    <property type="molecule type" value="Genomic_DNA"/>
</dbReference>
<organism evidence="2 3">
    <name type="scientific">Achromobacter seleniivolatilans</name>
    <dbReference type="NCBI Taxonomy" id="3047478"/>
    <lineage>
        <taxon>Bacteria</taxon>
        <taxon>Pseudomonadati</taxon>
        <taxon>Pseudomonadota</taxon>
        <taxon>Betaproteobacteria</taxon>
        <taxon>Burkholderiales</taxon>
        <taxon>Alcaligenaceae</taxon>
        <taxon>Achromobacter</taxon>
    </lineage>
</organism>
<keyword evidence="1" id="KW-0732">Signal</keyword>